<dbReference type="PANTHER" id="PTHR12558">
    <property type="entry name" value="CELL DIVISION CYCLE 16,23,27"/>
    <property type="match status" value="1"/>
</dbReference>
<accession>A0A1M5VS36</accession>
<evidence type="ECO:0000313" key="3">
    <source>
        <dbReference type="EMBL" id="SHH78062.1"/>
    </source>
</evidence>
<dbReference type="InterPro" id="IPR019734">
    <property type="entry name" value="TPR_rpt"/>
</dbReference>
<dbReference type="Proteomes" id="UP000184241">
    <property type="component" value="Unassembled WGS sequence"/>
</dbReference>
<feature type="coiled-coil region" evidence="1">
    <location>
        <begin position="107"/>
        <end position="134"/>
    </location>
</feature>
<organism evidence="3 4">
    <name type="scientific">Clostridium intestinale DSM 6191</name>
    <dbReference type="NCBI Taxonomy" id="1121320"/>
    <lineage>
        <taxon>Bacteria</taxon>
        <taxon>Bacillati</taxon>
        <taxon>Bacillota</taxon>
        <taxon>Clostridia</taxon>
        <taxon>Eubacteriales</taxon>
        <taxon>Clostridiaceae</taxon>
        <taxon>Clostridium</taxon>
    </lineage>
</organism>
<keyword evidence="1" id="KW-0175">Coiled coil</keyword>
<proteinExistence type="predicted"/>
<dbReference type="Gene3D" id="1.25.40.10">
    <property type="entry name" value="Tetratricopeptide repeat domain"/>
    <property type="match status" value="3"/>
</dbReference>
<dbReference type="RefSeq" id="WP_073016913.1">
    <property type="nucleotide sequence ID" value="NZ_FQXU01000004.1"/>
</dbReference>
<dbReference type="InterPro" id="IPR011990">
    <property type="entry name" value="TPR-like_helical_dom_sf"/>
</dbReference>
<sequence length="592" mass="68740">MDNFKENLYMIKDKCKKLIKTLYSKYNKAAEKWSFLKSKTFVGIVVAVLCIVIFSTVATLKKGRLTIANNKAETLFYERDFENSLVEYKKIQEDDKWPIWTVKMAEVHSVKRDYEQSNNLLKEAMEKRDELMVSKTEKLIEKDKEFINHVVFTYFMNKDYDDALKIGEEFLDTYEGYKPLIKTMYTVYMVNGEKNKAEELVKEYPVDEESAYDIAVLAKMQMILNDWDKGLDTLKEAWNKDKDEQKVFDIIAQEAAYNKNFILEKLVERVSKEPEELAYKMWIAKVYSMSSVSADMADKYLQELDGKDVGKVNIKIIKAKNYENLGESEKAAELLGEITKENKNSYIAYHTEAWNYYEKGEYDKALEMADKSILANKDYPDNYGFLIPDVMMKKGNTEEAEPYFRTALLKEPFNFNIMVKIADFYWYTAKDSNAAYEYFNLASLVKPMDSEVNYNMAMIKLTNNEMDAAVDLLKKSISLNEAVPKYHRTLGTVYMNKEKYTEAITEVRYAYSADKADPLTLNNAGCFYISINGDLDRGMINLKAALDGKDSINDEEIKKAIEDNYNKAKNLYDEFQKETGASLPVPEFTLFY</sequence>
<dbReference type="AlphaFoldDB" id="A0A1M5VS36"/>
<feature type="transmembrane region" description="Helical" evidence="2">
    <location>
        <begin position="41"/>
        <end position="60"/>
    </location>
</feature>
<protein>
    <submittedName>
        <fullName evidence="3">Tetratricopeptide repeat-containing protein</fullName>
    </submittedName>
</protein>
<reference evidence="3 4" key="1">
    <citation type="submission" date="2016-11" db="EMBL/GenBank/DDBJ databases">
        <authorList>
            <person name="Jaros S."/>
            <person name="Januszkiewicz K."/>
            <person name="Wedrychowicz H."/>
        </authorList>
    </citation>
    <scope>NUCLEOTIDE SEQUENCE [LARGE SCALE GENOMIC DNA]</scope>
    <source>
        <strain evidence="3 4">DSM 6191</strain>
    </source>
</reference>
<dbReference type="SUPFAM" id="SSF81901">
    <property type="entry name" value="HCP-like"/>
    <property type="match status" value="1"/>
</dbReference>
<dbReference type="PANTHER" id="PTHR12558:SF47">
    <property type="entry name" value="LIPOPOLYSACCHARIDE ASSEMBLY PROTEIN B"/>
    <property type="match status" value="1"/>
</dbReference>
<keyword evidence="2" id="KW-0812">Transmembrane</keyword>
<dbReference type="SUPFAM" id="SSF48452">
    <property type="entry name" value="TPR-like"/>
    <property type="match status" value="2"/>
</dbReference>
<evidence type="ECO:0000256" key="2">
    <source>
        <dbReference type="SAM" id="Phobius"/>
    </source>
</evidence>
<dbReference type="EMBL" id="FQXU01000004">
    <property type="protein sequence ID" value="SHH78062.1"/>
    <property type="molecule type" value="Genomic_DNA"/>
</dbReference>
<keyword evidence="2" id="KW-1133">Transmembrane helix</keyword>
<evidence type="ECO:0000313" key="4">
    <source>
        <dbReference type="Proteomes" id="UP000184241"/>
    </source>
</evidence>
<gene>
    <name evidence="3" type="ORF">SAMN02745941_00765</name>
</gene>
<keyword evidence="2" id="KW-0472">Membrane</keyword>
<dbReference type="SMART" id="SM00028">
    <property type="entry name" value="TPR"/>
    <property type="match status" value="4"/>
</dbReference>
<dbReference type="Pfam" id="PF13181">
    <property type="entry name" value="TPR_8"/>
    <property type="match status" value="1"/>
</dbReference>
<name>A0A1M5VS36_9CLOT</name>
<evidence type="ECO:0000256" key="1">
    <source>
        <dbReference type="SAM" id="Coils"/>
    </source>
</evidence>